<dbReference type="Proteomes" id="UP001212841">
    <property type="component" value="Unassembled WGS sequence"/>
</dbReference>
<protein>
    <recommendedName>
        <fullName evidence="6">Short-chain dehydrogenase</fullName>
    </recommendedName>
</protein>
<keyword evidence="3" id="KW-0560">Oxidoreductase</keyword>
<dbReference type="GO" id="GO:0016491">
    <property type="term" value="F:oxidoreductase activity"/>
    <property type="evidence" value="ECO:0007669"/>
    <property type="project" value="UniProtKB-KW"/>
</dbReference>
<evidence type="ECO:0000256" key="2">
    <source>
        <dbReference type="ARBA" id="ARBA00022857"/>
    </source>
</evidence>
<dbReference type="Gene3D" id="3.40.50.720">
    <property type="entry name" value="NAD(P)-binding Rossmann-like Domain"/>
    <property type="match status" value="1"/>
</dbReference>
<reference evidence="4" key="1">
    <citation type="submission" date="2020-05" db="EMBL/GenBank/DDBJ databases">
        <title>Phylogenomic resolution of chytrid fungi.</title>
        <authorList>
            <person name="Stajich J.E."/>
            <person name="Amses K."/>
            <person name="Simmons R."/>
            <person name="Seto K."/>
            <person name="Myers J."/>
            <person name="Bonds A."/>
            <person name="Quandt C.A."/>
            <person name="Barry K."/>
            <person name="Liu P."/>
            <person name="Grigoriev I."/>
            <person name="Longcore J.E."/>
            <person name="James T.Y."/>
        </authorList>
    </citation>
    <scope>NUCLEOTIDE SEQUENCE</scope>
    <source>
        <strain evidence="4">JEL0318</strain>
    </source>
</reference>
<evidence type="ECO:0000256" key="1">
    <source>
        <dbReference type="ARBA" id="ARBA00006484"/>
    </source>
</evidence>
<dbReference type="InterPro" id="IPR002347">
    <property type="entry name" value="SDR_fam"/>
</dbReference>
<proteinExistence type="inferred from homology"/>
<dbReference type="PRINTS" id="PR00081">
    <property type="entry name" value="GDHRDH"/>
</dbReference>
<dbReference type="InterPro" id="IPR036291">
    <property type="entry name" value="NAD(P)-bd_dom_sf"/>
</dbReference>
<evidence type="ECO:0008006" key="6">
    <source>
        <dbReference type="Google" id="ProtNLM"/>
    </source>
</evidence>
<dbReference type="Pfam" id="PF00106">
    <property type="entry name" value="adh_short"/>
    <property type="match status" value="1"/>
</dbReference>
<sequence length="333" mass="36320">MNAYKSVLFQSFWIPAPTFTETELPDQTGKIHIVTGGYAGCGFQLVRFLYQKNATVYVAGRSKEKADSAIRQIMEEFGGSKGRLEFLKVDFSDFTTIKPAVEEYTSKETRLDVLTNNAGVMTPPVGSKDAHGHELQMGTNCIGHYLFTKLLIPILRQTASSPSSPPGSVRVTWGSSSAMVLTSPTDGVQFDPATGAPKVHGVAFTDYGQSKAGDFFLATEFARRLGPNGTESKNNIVSVAWNPGNLKTELQRHSGGLAQLLTAPLVYPAKMGGYTELYAGWSPEVGLENSGDYVVPWGRLDTQNLRADLLRARDGGVASKFWEWCDAETRQFA</sequence>
<keyword evidence="2" id="KW-0521">NADP</keyword>
<dbReference type="SUPFAM" id="SSF51735">
    <property type="entry name" value="NAD(P)-binding Rossmann-fold domains"/>
    <property type="match status" value="1"/>
</dbReference>
<dbReference type="PANTHER" id="PTHR24320">
    <property type="entry name" value="RETINOL DEHYDROGENASE"/>
    <property type="match status" value="1"/>
</dbReference>
<gene>
    <name evidence="4" type="ORF">HK097_003914</name>
</gene>
<evidence type="ECO:0000256" key="3">
    <source>
        <dbReference type="ARBA" id="ARBA00023002"/>
    </source>
</evidence>
<accession>A0AAD5SFS0</accession>
<evidence type="ECO:0000313" key="4">
    <source>
        <dbReference type="EMBL" id="KAJ3053587.1"/>
    </source>
</evidence>
<organism evidence="4 5">
    <name type="scientific">Rhizophlyctis rosea</name>
    <dbReference type="NCBI Taxonomy" id="64517"/>
    <lineage>
        <taxon>Eukaryota</taxon>
        <taxon>Fungi</taxon>
        <taxon>Fungi incertae sedis</taxon>
        <taxon>Chytridiomycota</taxon>
        <taxon>Chytridiomycota incertae sedis</taxon>
        <taxon>Chytridiomycetes</taxon>
        <taxon>Rhizophlyctidales</taxon>
        <taxon>Rhizophlyctidaceae</taxon>
        <taxon>Rhizophlyctis</taxon>
    </lineage>
</organism>
<dbReference type="AlphaFoldDB" id="A0AAD5SFS0"/>
<comment type="similarity">
    <text evidence="1">Belongs to the short-chain dehydrogenases/reductases (SDR) family.</text>
</comment>
<dbReference type="EMBL" id="JADGJD010000197">
    <property type="protein sequence ID" value="KAJ3053587.1"/>
    <property type="molecule type" value="Genomic_DNA"/>
</dbReference>
<keyword evidence="5" id="KW-1185">Reference proteome</keyword>
<evidence type="ECO:0000313" key="5">
    <source>
        <dbReference type="Proteomes" id="UP001212841"/>
    </source>
</evidence>
<name>A0AAD5SFS0_9FUNG</name>
<dbReference type="PANTHER" id="PTHR24320:SF236">
    <property type="entry name" value="SHORT-CHAIN DEHYDROGENASE-RELATED"/>
    <property type="match status" value="1"/>
</dbReference>
<comment type="caution">
    <text evidence="4">The sequence shown here is derived from an EMBL/GenBank/DDBJ whole genome shotgun (WGS) entry which is preliminary data.</text>
</comment>